<proteinExistence type="predicted"/>
<dbReference type="AlphaFoldDB" id="G0MJB9"/>
<gene>
    <name evidence="2" type="ORF">CAEBREN_12261</name>
</gene>
<feature type="chain" id="PRO_5003403601" evidence="1">
    <location>
        <begin position="27"/>
        <end position="89"/>
    </location>
</feature>
<dbReference type="HOGENOM" id="CLU_2456750_0_0_1"/>
<reference evidence="3" key="1">
    <citation type="submission" date="2011-07" db="EMBL/GenBank/DDBJ databases">
        <authorList>
            <consortium name="Caenorhabditis brenneri Sequencing and Analysis Consortium"/>
            <person name="Wilson R.K."/>
        </authorList>
    </citation>
    <scope>NUCLEOTIDE SEQUENCE [LARGE SCALE GENOMIC DNA]</scope>
    <source>
        <strain evidence="3">PB2801</strain>
    </source>
</reference>
<keyword evidence="3" id="KW-1185">Reference proteome</keyword>
<organism evidence="3">
    <name type="scientific">Caenorhabditis brenneri</name>
    <name type="common">Nematode worm</name>
    <dbReference type="NCBI Taxonomy" id="135651"/>
    <lineage>
        <taxon>Eukaryota</taxon>
        <taxon>Metazoa</taxon>
        <taxon>Ecdysozoa</taxon>
        <taxon>Nematoda</taxon>
        <taxon>Chromadorea</taxon>
        <taxon>Rhabditida</taxon>
        <taxon>Rhabditina</taxon>
        <taxon>Rhabditomorpha</taxon>
        <taxon>Rhabditoidea</taxon>
        <taxon>Rhabditidae</taxon>
        <taxon>Peloderinae</taxon>
        <taxon>Caenorhabditis</taxon>
    </lineage>
</organism>
<evidence type="ECO:0000256" key="1">
    <source>
        <dbReference type="SAM" id="SignalP"/>
    </source>
</evidence>
<dbReference type="Proteomes" id="UP000008068">
    <property type="component" value="Unassembled WGS sequence"/>
</dbReference>
<dbReference type="EMBL" id="GL379797">
    <property type="protein sequence ID" value="EGT32327.1"/>
    <property type="molecule type" value="Genomic_DNA"/>
</dbReference>
<accession>G0MJB9</accession>
<sequence length="89" mass="10020">MASTVNTTFLLLTTSAILLFLAPIHANPVGLPKKGCYQKLERWAASYCQQPCAPSFKDYLRVACETQQSQEQIVENCCKDQAPLNKMYF</sequence>
<evidence type="ECO:0000313" key="2">
    <source>
        <dbReference type="EMBL" id="EGT32327.1"/>
    </source>
</evidence>
<feature type="signal peptide" evidence="1">
    <location>
        <begin position="1"/>
        <end position="26"/>
    </location>
</feature>
<protein>
    <submittedName>
        <fullName evidence="2">Uncharacterized protein</fullName>
    </submittedName>
</protein>
<name>G0MJB9_CAEBE</name>
<evidence type="ECO:0000313" key="3">
    <source>
        <dbReference type="Proteomes" id="UP000008068"/>
    </source>
</evidence>
<keyword evidence="1" id="KW-0732">Signal</keyword>
<dbReference type="InParanoid" id="G0MJB9"/>